<dbReference type="GO" id="GO:0003677">
    <property type="term" value="F:DNA binding"/>
    <property type="evidence" value="ECO:0007669"/>
    <property type="project" value="InterPro"/>
</dbReference>
<reference evidence="4" key="1">
    <citation type="submission" date="2017-04" db="EMBL/GenBank/DDBJ databases">
        <authorList>
            <person name="Varghese N."/>
            <person name="Submissions S."/>
        </authorList>
    </citation>
    <scope>NUCLEOTIDE SEQUENCE [LARGE SCALE GENOMIC DNA]</scope>
    <source>
        <strain evidence="4">USBA 82</strain>
    </source>
</reference>
<dbReference type="Proteomes" id="UP000193355">
    <property type="component" value="Unassembled WGS sequence"/>
</dbReference>
<dbReference type="Gene3D" id="1.10.10.10">
    <property type="entry name" value="Winged helix-like DNA-binding domain superfamily/Winged helix DNA-binding domain"/>
    <property type="match status" value="1"/>
</dbReference>
<dbReference type="RefSeq" id="WP_085543549.1">
    <property type="nucleotide sequence ID" value="NZ_FXBB01000001.1"/>
</dbReference>
<dbReference type="Gene3D" id="3.40.50.2020">
    <property type="match status" value="1"/>
</dbReference>
<proteinExistence type="predicted"/>
<name>A0A1X7IA01_9BACT</name>
<dbReference type="STRING" id="561720.SAMN06275492_101276"/>
<keyword evidence="4" id="KW-1185">Reference proteome</keyword>
<evidence type="ECO:0000313" key="4">
    <source>
        <dbReference type="Proteomes" id="UP000193355"/>
    </source>
</evidence>
<dbReference type="InterPro" id="IPR050118">
    <property type="entry name" value="Pur/Pyrimidine_PRTase"/>
</dbReference>
<dbReference type="PANTHER" id="PTHR43864">
    <property type="entry name" value="HYPOXANTHINE/GUANINE PHOSPHORIBOSYLTRANSFERASE"/>
    <property type="match status" value="1"/>
</dbReference>
<protein>
    <submittedName>
        <fullName evidence="3">Purine operon repressor, PurR</fullName>
    </submittedName>
</protein>
<dbReference type="Pfam" id="PF09182">
    <property type="entry name" value="PuR_N"/>
    <property type="match status" value="1"/>
</dbReference>
<dbReference type="InterPro" id="IPR029057">
    <property type="entry name" value="PRTase-like"/>
</dbReference>
<dbReference type="InterPro" id="IPR036390">
    <property type="entry name" value="WH_DNA-bd_sf"/>
</dbReference>
<evidence type="ECO:0000313" key="3">
    <source>
        <dbReference type="EMBL" id="SMG11537.1"/>
    </source>
</evidence>
<evidence type="ECO:0000259" key="1">
    <source>
        <dbReference type="Pfam" id="PF00156"/>
    </source>
</evidence>
<dbReference type="Pfam" id="PF00156">
    <property type="entry name" value="Pribosyltran"/>
    <property type="match status" value="1"/>
</dbReference>
<gene>
    <name evidence="3" type="ORF">SAMN06275492_101276</name>
</gene>
<organism evidence="3 4">
    <name type="scientific">Dethiosulfovibrio salsuginis</name>
    <dbReference type="NCBI Taxonomy" id="561720"/>
    <lineage>
        <taxon>Bacteria</taxon>
        <taxon>Thermotogati</taxon>
        <taxon>Synergistota</taxon>
        <taxon>Synergistia</taxon>
        <taxon>Synergistales</taxon>
        <taxon>Dethiosulfovibrionaceae</taxon>
        <taxon>Dethiosulfovibrio</taxon>
    </lineage>
</organism>
<evidence type="ECO:0000259" key="2">
    <source>
        <dbReference type="Pfam" id="PF09182"/>
    </source>
</evidence>
<dbReference type="InterPro" id="IPR036388">
    <property type="entry name" value="WH-like_DNA-bd_sf"/>
</dbReference>
<dbReference type="EMBL" id="FXBB01000001">
    <property type="protein sequence ID" value="SMG11537.1"/>
    <property type="molecule type" value="Genomic_DNA"/>
</dbReference>
<dbReference type="InterPro" id="IPR015265">
    <property type="entry name" value="PuR_N"/>
</dbReference>
<dbReference type="GO" id="GO:0006355">
    <property type="term" value="P:regulation of DNA-templated transcription"/>
    <property type="evidence" value="ECO:0007669"/>
    <property type="project" value="InterPro"/>
</dbReference>
<dbReference type="SUPFAM" id="SSF46785">
    <property type="entry name" value="Winged helix' DNA-binding domain"/>
    <property type="match status" value="1"/>
</dbReference>
<dbReference type="OrthoDB" id="4213751at2"/>
<dbReference type="SUPFAM" id="SSF53271">
    <property type="entry name" value="PRTase-like"/>
    <property type="match status" value="1"/>
</dbReference>
<accession>A0A1X7IA01</accession>
<feature type="domain" description="Phosphoribosyltransferase" evidence="1">
    <location>
        <begin position="127"/>
        <end position="249"/>
    </location>
</feature>
<dbReference type="AlphaFoldDB" id="A0A1X7IA01"/>
<dbReference type="InterPro" id="IPR000836">
    <property type="entry name" value="PRTase_dom"/>
</dbReference>
<feature type="domain" description="Bacterial purine repressor N-terminal" evidence="2">
    <location>
        <begin position="5"/>
        <end position="73"/>
    </location>
</feature>
<dbReference type="CDD" id="cd06223">
    <property type="entry name" value="PRTases_typeI"/>
    <property type="match status" value="1"/>
</dbReference>
<sequence length="272" mass="29467">MKGNKTDRLIRIASRLLTCPSGQISLTSLAEDFDVSKTVISDDISIIDRSIEQEGLGRIKVDRGRAGGASFVPLMSDDYRESFLSDISETLSHDDRLLPSGLIYYGDILFNPTYAWKLGLVLASDFYDKYPDVVVTSEVKGIPLGMATAQILGVPLAVCRFRNRASDGPAVCVHFATQTGDVRAMYMGTKQIVQGSRVLVIDDFMRGGSTASGMCQVVSEFKAELVGIGVFIASIEPIKKAVERYSSLLSLNMSGEGARVVPSSLYTRGLTS</sequence>
<dbReference type="PANTHER" id="PTHR43864:SF2">
    <property type="entry name" value="PUR OPERON REPRESSOR"/>
    <property type="match status" value="1"/>
</dbReference>